<organism evidence="1 2">
    <name type="scientific">Grifola frondosa</name>
    <name type="common">Maitake</name>
    <name type="synonym">Polyporus frondosus</name>
    <dbReference type="NCBI Taxonomy" id="5627"/>
    <lineage>
        <taxon>Eukaryota</taxon>
        <taxon>Fungi</taxon>
        <taxon>Dikarya</taxon>
        <taxon>Basidiomycota</taxon>
        <taxon>Agaricomycotina</taxon>
        <taxon>Agaricomycetes</taxon>
        <taxon>Polyporales</taxon>
        <taxon>Grifolaceae</taxon>
        <taxon>Grifola</taxon>
    </lineage>
</organism>
<dbReference type="AlphaFoldDB" id="A0A1C7MIV6"/>
<evidence type="ECO:0000313" key="2">
    <source>
        <dbReference type="Proteomes" id="UP000092993"/>
    </source>
</evidence>
<keyword evidence="2" id="KW-1185">Reference proteome</keyword>
<dbReference type="Proteomes" id="UP000092993">
    <property type="component" value="Unassembled WGS sequence"/>
</dbReference>
<name>A0A1C7MIV6_GRIFR</name>
<accession>A0A1C7MIV6</accession>
<dbReference type="EMBL" id="LUGG01000003">
    <property type="protein sequence ID" value="OBZ76782.1"/>
    <property type="molecule type" value="Genomic_DNA"/>
</dbReference>
<comment type="caution">
    <text evidence="1">The sequence shown here is derived from an EMBL/GenBank/DDBJ whole genome shotgun (WGS) entry which is preliminary data.</text>
</comment>
<gene>
    <name evidence="1" type="ORF">A0H81_03591</name>
</gene>
<reference evidence="1 2" key="1">
    <citation type="submission" date="2016-03" db="EMBL/GenBank/DDBJ databases">
        <title>Whole genome sequencing of Grifola frondosa 9006-11.</title>
        <authorList>
            <person name="Min B."/>
            <person name="Park H."/>
            <person name="Kim J.-G."/>
            <person name="Cho H."/>
            <person name="Oh Y.-L."/>
            <person name="Kong W.-S."/>
            <person name="Choi I.-G."/>
        </authorList>
    </citation>
    <scope>NUCLEOTIDE SEQUENCE [LARGE SCALE GENOMIC DNA]</scope>
    <source>
        <strain evidence="1 2">9006-11</strain>
    </source>
</reference>
<proteinExistence type="predicted"/>
<evidence type="ECO:0000313" key="1">
    <source>
        <dbReference type="EMBL" id="OBZ76782.1"/>
    </source>
</evidence>
<sequence length="106" mass="12085">MSESFSHDQIAQKAANSSYIDDAFYIRNVSNQDIYCFVSKYSGGDDSWFRLTSSFKDGRWGSREGWEVVAFKNGADTQRVGFYRTTKGKTTYITFHGFDSVDIQTS</sequence>
<dbReference type="OrthoDB" id="2822793at2759"/>
<dbReference type="OMA" id="SSAHDDW"/>
<protein>
    <submittedName>
        <fullName evidence="1">Uncharacterized protein</fullName>
    </submittedName>
</protein>